<dbReference type="PROSITE" id="PS51257">
    <property type="entry name" value="PROKAR_LIPOPROTEIN"/>
    <property type="match status" value="1"/>
</dbReference>
<keyword evidence="1" id="KW-0812">Transmembrane</keyword>
<dbReference type="EMBL" id="DAESCB010000001">
    <property type="protein sequence ID" value="HBH7040322.1"/>
    <property type="molecule type" value="Genomic_DNA"/>
</dbReference>
<evidence type="ECO:0000313" key="5">
    <source>
        <dbReference type="EMBL" id="HAT3900686.1"/>
    </source>
</evidence>
<dbReference type="EMBL" id="ABLGCN030000001">
    <property type="protein sequence ID" value="EMM7456273.1"/>
    <property type="molecule type" value="Genomic_DNA"/>
</dbReference>
<evidence type="ECO:0000313" key="9">
    <source>
        <dbReference type="Proteomes" id="UP000215827"/>
    </source>
</evidence>
<reference evidence="8" key="5">
    <citation type="submission" date="2022-12" db="EMBL/GenBank/DDBJ databases">
        <title>2953647.</title>
        <authorList>
            <person name="Hergert J."/>
            <person name="Casey R."/>
            <person name="Wagner J."/>
            <person name="Young E.L."/>
            <person name="Oakeson K.F."/>
        </authorList>
    </citation>
    <scope>NUCLEOTIDE SEQUENCE</scope>
    <source>
        <strain evidence="8">2953647</strain>
    </source>
</reference>
<dbReference type="EMBL" id="OW995941">
    <property type="protein sequence ID" value="CAH6592944.1"/>
    <property type="molecule type" value="Genomic_DNA"/>
</dbReference>
<gene>
    <name evidence="2" type="ORF">AI2935V1_2687</name>
    <name evidence="7" type="ORF">B9P89_03200</name>
    <name evidence="5" type="ORF">I9Y29_005188</name>
    <name evidence="6" type="ORF">KV121_000304</name>
    <name evidence="8" type="ORF">O4000_12710</name>
    <name evidence="4" type="ORF">P7U51_000727</name>
    <name evidence="3" type="ORF">SGX49_003553</name>
</gene>
<dbReference type="STRING" id="1333848.CFNIH1_17415"/>
<organism evidence="5">
    <name type="scientific">Citrobacter freundii</name>
    <dbReference type="NCBI Taxonomy" id="546"/>
    <lineage>
        <taxon>Bacteria</taxon>
        <taxon>Pseudomonadati</taxon>
        <taxon>Pseudomonadota</taxon>
        <taxon>Gammaproteobacteria</taxon>
        <taxon>Enterobacterales</taxon>
        <taxon>Enterobacteriaceae</taxon>
        <taxon>Citrobacter</taxon>
        <taxon>Citrobacter freundii complex</taxon>
    </lineage>
</organism>
<sequence length="114" mass="12860">MNLNRCCYSLLIFAAIGCIFTAHPLVIWFLLANILTLLLYGVDKMAARKDWRRVPESTLLVFGVVGGWGGAIAGQQIFRHKTQKQPFKTYFIISVIVSISVMGVVYQFYPFLPS</sequence>
<dbReference type="Proteomes" id="UP001169574">
    <property type="component" value="Unassembled WGS sequence"/>
</dbReference>
<dbReference type="RefSeq" id="WP_003028959.1">
    <property type="nucleotide sequence ID" value="NZ_AP026940.1"/>
</dbReference>
<evidence type="ECO:0000313" key="7">
    <source>
        <dbReference type="EMBL" id="OYR07037.1"/>
    </source>
</evidence>
<reference evidence="5" key="3">
    <citation type="submission" date="2020-09" db="EMBL/GenBank/DDBJ databases">
        <authorList>
            <consortium name="NCBI Pathogen Detection Project"/>
        </authorList>
    </citation>
    <scope>NUCLEOTIDE SEQUENCE</scope>
    <source>
        <strain evidence="6">91871</strain>
        <strain evidence="5">O50</strain>
    </source>
</reference>
<dbReference type="Proteomes" id="UP001279522">
    <property type="component" value="Unassembled WGS sequence"/>
</dbReference>
<accession>A0A0D7M212</accession>
<dbReference type="OrthoDB" id="72963at2"/>
<dbReference type="Proteomes" id="UP000789647">
    <property type="component" value="Chromosome"/>
</dbReference>
<reference evidence="4" key="6">
    <citation type="submission" date="2024-02" db="EMBL/GenBank/DDBJ databases">
        <authorList>
            <consortium name="Clinical and Environmental Microbiology Branch: Whole genome sequencing antimicrobial resistance pathogens in the healthcare setting"/>
        </authorList>
    </citation>
    <scope>NUCLEOTIDE SEQUENCE</scope>
    <source>
        <strain evidence="3">2023GN-00287</strain>
        <strain evidence="4">Whole organism</strain>
    </source>
</reference>
<dbReference type="Proteomes" id="UP000855471">
    <property type="component" value="Unassembled WGS sequence"/>
</dbReference>
<dbReference type="EMBL" id="CP114564">
    <property type="protein sequence ID" value="WAZ59698.1"/>
    <property type="molecule type" value="Genomic_DNA"/>
</dbReference>
<reference evidence="7 9" key="1">
    <citation type="submission" date="2017-04" db="EMBL/GenBank/DDBJ databases">
        <title>Emergence of KPC-2-producing Citrobacter isolates from sediments of a Chinese river.</title>
        <authorList>
            <person name="Zheng B."/>
        </authorList>
    </citation>
    <scope>NUCLEOTIDE SEQUENCE [LARGE SCALE GENOMIC DNA]</scope>
    <source>
        <strain evidence="7 9">C191</strain>
    </source>
</reference>
<evidence type="ECO:0000313" key="6">
    <source>
        <dbReference type="EMBL" id="HBH7040322.1"/>
    </source>
</evidence>
<evidence type="ECO:0000313" key="2">
    <source>
        <dbReference type="EMBL" id="CAH6592944.1"/>
    </source>
</evidence>
<keyword evidence="1" id="KW-0472">Membrane</keyword>
<dbReference type="InterPro" id="IPR010718">
    <property type="entry name" value="DUF1294"/>
</dbReference>
<evidence type="ECO:0000313" key="8">
    <source>
        <dbReference type="EMBL" id="WAZ59698.1"/>
    </source>
</evidence>
<dbReference type="Proteomes" id="UP000215827">
    <property type="component" value="Unassembled WGS sequence"/>
</dbReference>
<evidence type="ECO:0000313" key="10">
    <source>
        <dbReference type="Proteomes" id="UP001164536"/>
    </source>
</evidence>
<dbReference type="Pfam" id="PF06961">
    <property type="entry name" value="DUF1294"/>
    <property type="match status" value="1"/>
</dbReference>
<reference evidence="2" key="4">
    <citation type="submission" date="2022-05" db="EMBL/GenBank/DDBJ databases">
        <authorList>
            <person name="Alioto T."/>
            <person name="Alioto T."/>
            <person name="Gomez Garrido J."/>
        </authorList>
    </citation>
    <scope>NUCLEOTIDE SEQUENCE</scope>
    <source>
        <strain evidence="2">112</strain>
    </source>
</reference>
<evidence type="ECO:0000313" key="4">
    <source>
        <dbReference type="EMBL" id="EMM7456273.1"/>
    </source>
</evidence>
<dbReference type="AlphaFoldDB" id="A0A0D7M212"/>
<feature type="transmembrane region" description="Helical" evidence="1">
    <location>
        <begin position="59"/>
        <end position="78"/>
    </location>
</feature>
<dbReference type="Proteomes" id="UP000885148">
    <property type="component" value="Unassembled WGS sequence"/>
</dbReference>
<keyword evidence="1" id="KW-1133">Transmembrane helix</keyword>
<evidence type="ECO:0000313" key="3">
    <source>
        <dbReference type="EMBL" id="ELV3681092.1"/>
    </source>
</evidence>
<dbReference type="EMBL" id="ABOSXX010000019">
    <property type="protein sequence ID" value="ELV3681092.1"/>
    <property type="molecule type" value="Genomic_DNA"/>
</dbReference>
<name>A0A0D7M212_CITFR</name>
<keyword evidence="10" id="KW-1185">Reference proteome</keyword>
<dbReference type="Proteomes" id="UP001164536">
    <property type="component" value="Chromosome"/>
</dbReference>
<proteinExistence type="predicted"/>
<dbReference type="EMBL" id="DACSXJ010000068">
    <property type="protein sequence ID" value="HAT3900686.1"/>
    <property type="molecule type" value="Genomic_DNA"/>
</dbReference>
<reference evidence="5" key="2">
    <citation type="journal article" date="2018" name="Genome Biol.">
        <title>SKESA: strategic k-mer extension for scrupulous assemblies.</title>
        <authorList>
            <person name="Souvorov A."/>
            <person name="Agarwala R."/>
            <person name="Lipman D.J."/>
        </authorList>
    </citation>
    <scope>NUCLEOTIDE SEQUENCE</scope>
    <source>
        <strain evidence="6">91871</strain>
        <strain evidence="5">O50</strain>
    </source>
</reference>
<feature type="transmembrane region" description="Helical" evidence="1">
    <location>
        <begin position="12"/>
        <end position="39"/>
    </location>
</feature>
<protein>
    <submittedName>
        <fullName evidence="7">Cyanate transporter</fullName>
    </submittedName>
    <submittedName>
        <fullName evidence="5">DUF1294 domain-containing protein</fullName>
    </submittedName>
</protein>
<dbReference type="EMBL" id="NEFA01000002">
    <property type="protein sequence ID" value="OYR07037.1"/>
    <property type="molecule type" value="Genomic_DNA"/>
</dbReference>
<evidence type="ECO:0000256" key="1">
    <source>
        <dbReference type="SAM" id="Phobius"/>
    </source>
</evidence>
<feature type="transmembrane region" description="Helical" evidence="1">
    <location>
        <begin position="90"/>
        <end position="109"/>
    </location>
</feature>